<keyword evidence="2" id="KW-1185">Reference proteome</keyword>
<dbReference type="AlphaFoldDB" id="A0AAU9XGE5"/>
<comment type="caution">
    <text evidence="1">The sequence shown here is derived from an EMBL/GenBank/DDBJ whole genome shotgun (WGS) entry which is preliminary data.</text>
</comment>
<dbReference type="EMBL" id="CALNXJ010000042">
    <property type="protein sequence ID" value="CAH3146944.1"/>
    <property type="molecule type" value="Genomic_DNA"/>
</dbReference>
<organism evidence="1 2">
    <name type="scientific">Pocillopora meandrina</name>
    <dbReference type="NCBI Taxonomy" id="46732"/>
    <lineage>
        <taxon>Eukaryota</taxon>
        <taxon>Metazoa</taxon>
        <taxon>Cnidaria</taxon>
        <taxon>Anthozoa</taxon>
        <taxon>Hexacorallia</taxon>
        <taxon>Scleractinia</taxon>
        <taxon>Astrocoeniina</taxon>
        <taxon>Pocilloporidae</taxon>
        <taxon>Pocillopora</taxon>
    </lineage>
</organism>
<accession>A0AAU9XGE5</accession>
<sequence>MIADYCDGQVYRQHPLFSRDPHALQIILYYDDVEVVNPLGSKTSKHKVGVFYYTLGNIDPKYRSQLKAMQLLAIAKRTVIKKYGCNEILQTFMTELNQLEQDGGYQFTINGERKSLRGTISFVSGDNLASQEIEALKLKLFCTEVQSLHGRCK</sequence>
<proteinExistence type="predicted"/>
<name>A0AAU9XGE5_9CNID</name>
<dbReference type="Proteomes" id="UP001159428">
    <property type="component" value="Unassembled WGS sequence"/>
</dbReference>
<evidence type="ECO:0000313" key="1">
    <source>
        <dbReference type="EMBL" id="CAH3146944.1"/>
    </source>
</evidence>
<gene>
    <name evidence="1" type="ORF">PMEA_00023194</name>
</gene>
<evidence type="ECO:0000313" key="2">
    <source>
        <dbReference type="Proteomes" id="UP001159428"/>
    </source>
</evidence>
<protein>
    <submittedName>
        <fullName evidence="1">Uncharacterized protein</fullName>
    </submittedName>
</protein>
<reference evidence="1 2" key="1">
    <citation type="submission" date="2022-05" db="EMBL/GenBank/DDBJ databases">
        <authorList>
            <consortium name="Genoscope - CEA"/>
            <person name="William W."/>
        </authorList>
    </citation>
    <scope>NUCLEOTIDE SEQUENCE [LARGE SCALE GENOMIC DNA]</scope>
</reference>